<keyword evidence="1" id="KW-0812">Transmembrane</keyword>
<dbReference type="Gene3D" id="3.40.50.410">
    <property type="entry name" value="von Willebrand factor, type A domain"/>
    <property type="match status" value="1"/>
</dbReference>
<gene>
    <name evidence="3" type="ORF">JIN81_13305</name>
</gene>
<feature type="domain" description="VWFA" evidence="2">
    <location>
        <begin position="90"/>
        <end position="274"/>
    </location>
</feature>
<keyword evidence="1" id="KW-0472">Membrane</keyword>
<proteinExistence type="predicted"/>
<dbReference type="AlphaFoldDB" id="A0A934VGG2"/>
<dbReference type="RefSeq" id="WP_200280497.1">
    <property type="nucleotide sequence ID" value="NZ_JAENII010000010.1"/>
</dbReference>
<evidence type="ECO:0000256" key="1">
    <source>
        <dbReference type="SAM" id="Phobius"/>
    </source>
</evidence>
<protein>
    <submittedName>
        <fullName evidence="3">VWA domain-containing protein</fullName>
    </submittedName>
</protein>
<name>A0A934VGG2_9BACT</name>
<evidence type="ECO:0000259" key="2">
    <source>
        <dbReference type="PROSITE" id="PS50234"/>
    </source>
</evidence>
<feature type="transmembrane region" description="Helical" evidence="1">
    <location>
        <begin position="293"/>
        <end position="311"/>
    </location>
</feature>
<dbReference type="SMART" id="SM00327">
    <property type="entry name" value="VWA"/>
    <property type="match status" value="1"/>
</dbReference>
<evidence type="ECO:0000313" key="4">
    <source>
        <dbReference type="Proteomes" id="UP000658278"/>
    </source>
</evidence>
<organism evidence="3 4">
    <name type="scientific">Haloferula rosea</name>
    <dbReference type="NCBI Taxonomy" id="490093"/>
    <lineage>
        <taxon>Bacteria</taxon>
        <taxon>Pseudomonadati</taxon>
        <taxon>Verrucomicrobiota</taxon>
        <taxon>Verrucomicrobiia</taxon>
        <taxon>Verrucomicrobiales</taxon>
        <taxon>Verrucomicrobiaceae</taxon>
        <taxon>Haloferula</taxon>
    </lineage>
</organism>
<keyword evidence="1" id="KW-1133">Transmembrane helix</keyword>
<evidence type="ECO:0000313" key="3">
    <source>
        <dbReference type="EMBL" id="MBK1828002.1"/>
    </source>
</evidence>
<dbReference type="Proteomes" id="UP000658278">
    <property type="component" value="Unassembled WGS sequence"/>
</dbReference>
<dbReference type="InterPro" id="IPR050768">
    <property type="entry name" value="UPF0353/GerABKA_families"/>
</dbReference>
<dbReference type="PROSITE" id="PS50234">
    <property type="entry name" value="VWFA"/>
    <property type="match status" value="1"/>
</dbReference>
<dbReference type="SUPFAM" id="SSF53300">
    <property type="entry name" value="vWA-like"/>
    <property type="match status" value="1"/>
</dbReference>
<dbReference type="PANTHER" id="PTHR22550:SF18">
    <property type="entry name" value="VWFA DOMAIN-CONTAINING PROTEIN"/>
    <property type="match status" value="1"/>
</dbReference>
<dbReference type="InterPro" id="IPR002035">
    <property type="entry name" value="VWF_A"/>
</dbReference>
<accession>A0A934VGG2</accession>
<comment type="caution">
    <text evidence="3">The sequence shown here is derived from an EMBL/GenBank/DDBJ whole genome shotgun (WGS) entry which is preliminary data.</text>
</comment>
<dbReference type="PANTHER" id="PTHR22550">
    <property type="entry name" value="SPORE GERMINATION PROTEIN"/>
    <property type="match status" value="1"/>
</dbReference>
<dbReference type="InterPro" id="IPR036465">
    <property type="entry name" value="vWFA_dom_sf"/>
</dbReference>
<sequence length="342" mass="37521">MSFALPWLLLLVPVPFLVHWLVPPAVRRRPALKVPFMSRVSGSIPGGGDGTKHRVGMKWLPMLLWVLLVVAMARPQRVDPPIERSLPTRDLLLLIDLSTSMTKEDFTNAAGQPVDRLVAVKEVVGEFLAKRDGDRVGLVVFGSSAFLQVPFTTDLDLSRQLLGEAAIGMAGPRTALGDAIGLGIHLFEDSQMEVQTIIALTDGNDTESKVPPVEASRIARDRGITIHAVAVGDPETVGEEKLDEATLKEVASTSGGTYSLAMNRDELEQIYTKLDEVETTEVEVVRDYPRSDLFFWPLGLAVGMAGLAAAIRSGRRRRHDGREKEHRMRVNARTFDLEVDAS</sequence>
<reference evidence="3" key="1">
    <citation type="submission" date="2021-01" db="EMBL/GenBank/DDBJ databases">
        <title>Modified the classification status of verrucomicrobia.</title>
        <authorList>
            <person name="Feng X."/>
        </authorList>
    </citation>
    <scope>NUCLEOTIDE SEQUENCE</scope>
    <source>
        <strain evidence="3">KCTC 22201</strain>
    </source>
</reference>
<dbReference type="Pfam" id="PF00092">
    <property type="entry name" value="VWA"/>
    <property type="match status" value="1"/>
</dbReference>
<dbReference type="EMBL" id="JAENII010000010">
    <property type="protein sequence ID" value="MBK1828002.1"/>
    <property type="molecule type" value="Genomic_DNA"/>
</dbReference>
<keyword evidence="4" id="KW-1185">Reference proteome</keyword>